<feature type="domain" description="C2H2-type" evidence="7">
    <location>
        <begin position="254"/>
        <end position="282"/>
    </location>
</feature>
<keyword evidence="9" id="KW-1185">Reference proteome</keyword>
<keyword evidence="2" id="KW-0677">Repeat</keyword>
<keyword evidence="3 6" id="KW-0863">Zinc-finger</keyword>
<dbReference type="GO" id="GO:0000978">
    <property type="term" value="F:RNA polymerase II cis-regulatory region sequence-specific DNA binding"/>
    <property type="evidence" value="ECO:0007669"/>
    <property type="project" value="TreeGrafter"/>
</dbReference>
<keyword evidence="5" id="KW-0539">Nucleus</keyword>
<evidence type="ECO:0000256" key="1">
    <source>
        <dbReference type="ARBA" id="ARBA00022723"/>
    </source>
</evidence>
<evidence type="ECO:0000256" key="2">
    <source>
        <dbReference type="ARBA" id="ARBA00022737"/>
    </source>
</evidence>
<evidence type="ECO:0000256" key="6">
    <source>
        <dbReference type="PROSITE-ProRule" id="PRU00042"/>
    </source>
</evidence>
<dbReference type="GO" id="GO:0000981">
    <property type="term" value="F:DNA-binding transcription factor activity, RNA polymerase II-specific"/>
    <property type="evidence" value="ECO:0007669"/>
    <property type="project" value="TreeGrafter"/>
</dbReference>
<dbReference type="PANTHER" id="PTHR23235">
    <property type="entry name" value="KRUEPPEL-LIKE TRANSCRIPTION FACTOR"/>
    <property type="match status" value="1"/>
</dbReference>
<feature type="domain" description="C2H2-type" evidence="7">
    <location>
        <begin position="191"/>
        <end position="220"/>
    </location>
</feature>
<dbReference type="PROSITE" id="PS00028">
    <property type="entry name" value="ZINC_FINGER_C2H2_1"/>
    <property type="match status" value="3"/>
</dbReference>
<dbReference type="AlphaFoldDB" id="A0AAD1XMG2"/>
<name>A0AAD1XMG2_EUPCR</name>
<dbReference type="InterPro" id="IPR036236">
    <property type="entry name" value="Znf_C2H2_sf"/>
</dbReference>
<sequence length="291" mass="33673">MKSYTEKFTHDLCDSGFPSKVLAIPQKYSDDLLDVERYCHCNIKPMEIGHSLGNSSINDKYLIHEIEEVYPTLNEMATVTNMSPEFRNYHNFKTPELFQNCKFTRNPFGAVDGGMDFNQALFSQSSQAPASGIDSMTVLDADNQGIELDGQQLGKRLSNLTKSKLNMKLLQDYNCSIQKRKNPKGGITTVYICNYGACNKEFTRSWSIIDHVRMHEGVRPYKCKFCDKSYTQKGNMLKHMKRHTDPSVNDRRSYECQFCSKKYTEKYNLKTHQKKFHPFEIQQFDPQNSLN</sequence>
<evidence type="ECO:0000313" key="9">
    <source>
        <dbReference type="Proteomes" id="UP001295684"/>
    </source>
</evidence>
<dbReference type="Proteomes" id="UP001295684">
    <property type="component" value="Unassembled WGS sequence"/>
</dbReference>
<accession>A0AAD1XMG2</accession>
<reference evidence="8" key="1">
    <citation type="submission" date="2023-07" db="EMBL/GenBank/DDBJ databases">
        <authorList>
            <consortium name="AG Swart"/>
            <person name="Singh M."/>
            <person name="Singh A."/>
            <person name="Seah K."/>
            <person name="Emmerich C."/>
        </authorList>
    </citation>
    <scope>NUCLEOTIDE SEQUENCE</scope>
    <source>
        <strain evidence="8">DP1</strain>
    </source>
</reference>
<dbReference type="FunFam" id="3.30.160.60:FF:002343">
    <property type="entry name" value="Zinc finger protein 33A"/>
    <property type="match status" value="1"/>
</dbReference>
<proteinExistence type="predicted"/>
<evidence type="ECO:0000256" key="4">
    <source>
        <dbReference type="ARBA" id="ARBA00022833"/>
    </source>
</evidence>
<dbReference type="Gene3D" id="3.30.160.60">
    <property type="entry name" value="Classic Zinc Finger"/>
    <property type="match status" value="3"/>
</dbReference>
<evidence type="ECO:0000256" key="3">
    <source>
        <dbReference type="ARBA" id="ARBA00022771"/>
    </source>
</evidence>
<organism evidence="8 9">
    <name type="scientific">Euplotes crassus</name>
    <dbReference type="NCBI Taxonomy" id="5936"/>
    <lineage>
        <taxon>Eukaryota</taxon>
        <taxon>Sar</taxon>
        <taxon>Alveolata</taxon>
        <taxon>Ciliophora</taxon>
        <taxon>Intramacronucleata</taxon>
        <taxon>Spirotrichea</taxon>
        <taxon>Hypotrichia</taxon>
        <taxon>Euplotida</taxon>
        <taxon>Euplotidae</taxon>
        <taxon>Moneuplotes</taxon>
    </lineage>
</organism>
<protein>
    <recommendedName>
        <fullName evidence="7">C2H2-type domain-containing protein</fullName>
    </recommendedName>
</protein>
<dbReference type="SUPFAM" id="SSF57667">
    <property type="entry name" value="beta-beta-alpha zinc fingers"/>
    <property type="match status" value="2"/>
</dbReference>
<keyword evidence="4" id="KW-0862">Zinc</keyword>
<feature type="domain" description="C2H2-type" evidence="7">
    <location>
        <begin position="221"/>
        <end position="248"/>
    </location>
</feature>
<dbReference type="EMBL" id="CAMPGE010017011">
    <property type="protein sequence ID" value="CAI2375523.1"/>
    <property type="molecule type" value="Genomic_DNA"/>
</dbReference>
<keyword evidence="1" id="KW-0479">Metal-binding</keyword>
<dbReference type="SMART" id="SM00355">
    <property type="entry name" value="ZnF_C2H2"/>
    <property type="match status" value="3"/>
</dbReference>
<dbReference type="PROSITE" id="PS50157">
    <property type="entry name" value="ZINC_FINGER_C2H2_2"/>
    <property type="match status" value="3"/>
</dbReference>
<dbReference type="PANTHER" id="PTHR23235:SF142">
    <property type="entry name" value="ZINC FINGER PROTEIN 384"/>
    <property type="match status" value="1"/>
</dbReference>
<comment type="caution">
    <text evidence="8">The sequence shown here is derived from an EMBL/GenBank/DDBJ whole genome shotgun (WGS) entry which is preliminary data.</text>
</comment>
<dbReference type="GO" id="GO:0008270">
    <property type="term" value="F:zinc ion binding"/>
    <property type="evidence" value="ECO:0007669"/>
    <property type="project" value="UniProtKB-KW"/>
</dbReference>
<evidence type="ECO:0000259" key="7">
    <source>
        <dbReference type="PROSITE" id="PS50157"/>
    </source>
</evidence>
<gene>
    <name evidence="8" type="ORF">ECRASSUSDP1_LOCUS16885</name>
</gene>
<evidence type="ECO:0000313" key="8">
    <source>
        <dbReference type="EMBL" id="CAI2375523.1"/>
    </source>
</evidence>
<evidence type="ECO:0000256" key="5">
    <source>
        <dbReference type="ARBA" id="ARBA00023242"/>
    </source>
</evidence>
<dbReference type="Pfam" id="PF00096">
    <property type="entry name" value="zf-C2H2"/>
    <property type="match status" value="2"/>
</dbReference>
<dbReference type="InterPro" id="IPR013087">
    <property type="entry name" value="Znf_C2H2_type"/>
</dbReference>